<dbReference type="Pfam" id="PF21082">
    <property type="entry name" value="MS_channel_3rd"/>
    <property type="match status" value="1"/>
</dbReference>
<evidence type="ECO:0000313" key="12">
    <source>
        <dbReference type="Proteomes" id="UP000886874"/>
    </source>
</evidence>
<dbReference type="InterPro" id="IPR049142">
    <property type="entry name" value="MS_channel_1st"/>
</dbReference>
<name>A0A9D0Z6E4_9FIRM</name>
<comment type="caution">
    <text evidence="11">The sequence shown here is derived from an EMBL/GenBank/DDBJ whole genome shotgun (WGS) entry which is preliminary data.</text>
</comment>
<reference evidence="11" key="1">
    <citation type="submission" date="2020-10" db="EMBL/GenBank/DDBJ databases">
        <authorList>
            <person name="Gilroy R."/>
        </authorList>
    </citation>
    <scope>NUCLEOTIDE SEQUENCE</scope>
    <source>
        <strain evidence="11">ChiSjej2B20-13462</strain>
    </source>
</reference>
<dbReference type="InterPro" id="IPR049278">
    <property type="entry name" value="MS_channel_C"/>
</dbReference>
<proteinExistence type="inferred from homology"/>
<comment type="subcellular location">
    <subcellularLocation>
        <location evidence="1">Cell membrane</location>
        <topology evidence="1">Multi-pass membrane protein</topology>
    </subcellularLocation>
</comment>
<evidence type="ECO:0000313" key="11">
    <source>
        <dbReference type="EMBL" id="HIQ69436.1"/>
    </source>
</evidence>
<dbReference type="PANTHER" id="PTHR30221:SF1">
    <property type="entry name" value="SMALL-CONDUCTANCE MECHANOSENSITIVE CHANNEL"/>
    <property type="match status" value="1"/>
</dbReference>
<dbReference type="GO" id="GO:0008381">
    <property type="term" value="F:mechanosensitive monoatomic ion channel activity"/>
    <property type="evidence" value="ECO:0007669"/>
    <property type="project" value="InterPro"/>
</dbReference>
<organism evidence="11 12">
    <name type="scientific">Candidatus Avoscillospira stercorigallinarum</name>
    <dbReference type="NCBI Taxonomy" id="2840708"/>
    <lineage>
        <taxon>Bacteria</taxon>
        <taxon>Bacillati</taxon>
        <taxon>Bacillota</taxon>
        <taxon>Clostridia</taxon>
        <taxon>Eubacteriales</taxon>
        <taxon>Oscillospiraceae</taxon>
        <taxon>Oscillospiraceae incertae sedis</taxon>
        <taxon>Candidatus Avoscillospira</taxon>
    </lineage>
</organism>
<comment type="similarity">
    <text evidence="2">Belongs to the MscS (TC 1.A.23) family.</text>
</comment>
<dbReference type="GO" id="GO:0005886">
    <property type="term" value="C:plasma membrane"/>
    <property type="evidence" value="ECO:0007669"/>
    <property type="project" value="UniProtKB-SubCell"/>
</dbReference>
<keyword evidence="5 7" id="KW-1133">Transmembrane helix</keyword>
<keyword evidence="4 7" id="KW-0812">Transmembrane</keyword>
<keyword evidence="6 7" id="KW-0472">Membrane</keyword>
<dbReference type="InterPro" id="IPR045275">
    <property type="entry name" value="MscS_archaea/bacteria_type"/>
</dbReference>
<feature type="transmembrane region" description="Helical" evidence="7">
    <location>
        <begin position="27"/>
        <end position="50"/>
    </location>
</feature>
<dbReference type="EMBL" id="DVFN01000057">
    <property type="protein sequence ID" value="HIQ69436.1"/>
    <property type="molecule type" value="Genomic_DNA"/>
</dbReference>
<feature type="domain" description="Mechanosensitive ion channel MscS C-terminal" evidence="9">
    <location>
        <begin position="189"/>
        <end position="268"/>
    </location>
</feature>
<dbReference type="Gene3D" id="1.10.287.1260">
    <property type="match status" value="1"/>
</dbReference>
<evidence type="ECO:0000256" key="4">
    <source>
        <dbReference type="ARBA" id="ARBA00022692"/>
    </source>
</evidence>
<dbReference type="Pfam" id="PF21088">
    <property type="entry name" value="MS_channel_1st"/>
    <property type="match status" value="1"/>
</dbReference>
<dbReference type="InterPro" id="IPR010920">
    <property type="entry name" value="LSM_dom_sf"/>
</dbReference>
<evidence type="ECO:0000256" key="7">
    <source>
        <dbReference type="SAM" id="Phobius"/>
    </source>
</evidence>
<evidence type="ECO:0000256" key="5">
    <source>
        <dbReference type="ARBA" id="ARBA00022989"/>
    </source>
</evidence>
<evidence type="ECO:0000256" key="6">
    <source>
        <dbReference type="ARBA" id="ARBA00023136"/>
    </source>
</evidence>
<feature type="transmembrane region" description="Helical" evidence="7">
    <location>
        <begin position="71"/>
        <end position="88"/>
    </location>
</feature>
<evidence type="ECO:0000259" key="10">
    <source>
        <dbReference type="Pfam" id="PF21088"/>
    </source>
</evidence>
<dbReference type="Proteomes" id="UP000886874">
    <property type="component" value="Unassembled WGS sequence"/>
</dbReference>
<gene>
    <name evidence="11" type="ORF">IAA67_03785</name>
</gene>
<evidence type="ECO:0000256" key="3">
    <source>
        <dbReference type="ARBA" id="ARBA00022475"/>
    </source>
</evidence>
<dbReference type="Gene3D" id="2.30.30.60">
    <property type="match status" value="1"/>
</dbReference>
<dbReference type="InterPro" id="IPR006685">
    <property type="entry name" value="MscS_channel_2nd"/>
</dbReference>
<feature type="domain" description="Mechanosensitive ion channel MscS" evidence="8">
    <location>
        <begin position="114"/>
        <end position="180"/>
    </location>
</feature>
<evidence type="ECO:0000256" key="2">
    <source>
        <dbReference type="ARBA" id="ARBA00008017"/>
    </source>
</evidence>
<evidence type="ECO:0000259" key="8">
    <source>
        <dbReference type="Pfam" id="PF00924"/>
    </source>
</evidence>
<dbReference type="PANTHER" id="PTHR30221">
    <property type="entry name" value="SMALL-CONDUCTANCE MECHANOSENSITIVE CHANNEL"/>
    <property type="match status" value="1"/>
</dbReference>
<dbReference type="InterPro" id="IPR023408">
    <property type="entry name" value="MscS_beta-dom_sf"/>
</dbReference>
<feature type="domain" description="Mechanosensitive ion channel transmembrane helices 2/3" evidence="10">
    <location>
        <begin position="74"/>
        <end position="113"/>
    </location>
</feature>
<reference evidence="11" key="2">
    <citation type="journal article" date="2021" name="PeerJ">
        <title>Extensive microbial diversity within the chicken gut microbiome revealed by metagenomics and culture.</title>
        <authorList>
            <person name="Gilroy R."/>
            <person name="Ravi A."/>
            <person name="Getino M."/>
            <person name="Pursley I."/>
            <person name="Horton D.L."/>
            <person name="Alikhan N.F."/>
            <person name="Baker D."/>
            <person name="Gharbi K."/>
            <person name="Hall N."/>
            <person name="Watson M."/>
            <person name="Adriaenssens E.M."/>
            <person name="Foster-Nyarko E."/>
            <person name="Jarju S."/>
            <person name="Secka A."/>
            <person name="Antonio M."/>
            <person name="Oren A."/>
            <person name="Chaudhuri R.R."/>
            <person name="La Ragione R."/>
            <person name="Hildebrand F."/>
            <person name="Pallen M.J."/>
        </authorList>
    </citation>
    <scope>NUCLEOTIDE SEQUENCE</scope>
    <source>
        <strain evidence="11">ChiSjej2B20-13462</strain>
    </source>
</reference>
<dbReference type="Gene3D" id="3.30.70.100">
    <property type="match status" value="1"/>
</dbReference>
<evidence type="ECO:0000259" key="9">
    <source>
        <dbReference type="Pfam" id="PF21082"/>
    </source>
</evidence>
<evidence type="ECO:0000256" key="1">
    <source>
        <dbReference type="ARBA" id="ARBA00004651"/>
    </source>
</evidence>
<dbReference type="AlphaFoldDB" id="A0A9D0Z6E4"/>
<dbReference type="InterPro" id="IPR011014">
    <property type="entry name" value="MscS_channel_TM-2"/>
</dbReference>
<dbReference type="InterPro" id="IPR011066">
    <property type="entry name" value="MscS_channel_C_sf"/>
</dbReference>
<dbReference type="SUPFAM" id="SSF82861">
    <property type="entry name" value="Mechanosensitive channel protein MscS (YggB), transmembrane region"/>
    <property type="match status" value="1"/>
</dbReference>
<sequence>MLTTTLIPDTAEVEKNLSALQKFLDSISLAKILTAVALLAVCLLVTKFFLKGQDKLLARSKIDRSLHGITRSFTKILLLFITVMVVAGSLGVDVSSLLAVLGVAGLAVSLALQDSLSNLASGINILLTKPFVVGDYVTAGSYSGTVQEIRIGYTKLVTPENQVIMIPNRTVTASVITNYSTEEKRRLDLTVTASYDAPTELVLEALREAAAVPQVLPGEPVFARLSNYGDSAISYTLRVWTSTADYWDAYFDILERVRAAFDQRGIEMTYPHLNVHMREP</sequence>
<protein>
    <submittedName>
        <fullName evidence="11">Mechanosensitive ion channel family protein</fullName>
    </submittedName>
</protein>
<dbReference type="SUPFAM" id="SSF50182">
    <property type="entry name" value="Sm-like ribonucleoproteins"/>
    <property type="match status" value="1"/>
</dbReference>
<accession>A0A9D0Z6E4</accession>
<keyword evidence="3" id="KW-1003">Cell membrane</keyword>
<dbReference type="Pfam" id="PF00924">
    <property type="entry name" value="MS_channel_2nd"/>
    <property type="match status" value="1"/>
</dbReference>
<dbReference type="SUPFAM" id="SSF82689">
    <property type="entry name" value="Mechanosensitive channel protein MscS (YggB), C-terminal domain"/>
    <property type="match status" value="1"/>
</dbReference>